<dbReference type="Proteomes" id="UP000584642">
    <property type="component" value="Unassembled WGS sequence"/>
</dbReference>
<dbReference type="EMBL" id="JABFDB010000032">
    <property type="protein sequence ID" value="NYZ23920.1"/>
    <property type="molecule type" value="Genomic_DNA"/>
</dbReference>
<proteinExistence type="predicted"/>
<feature type="region of interest" description="Disordered" evidence="1">
    <location>
        <begin position="1"/>
        <end position="45"/>
    </location>
</feature>
<evidence type="ECO:0000313" key="3">
    <source>
        <dbReference type="Proteomes" id="UP000584642"/>
    </source>
</evidence>
<feature type="compositionally biased region" description="Basic and acidic residues" evidence="1">
    <location>
        <begin position="1"/>
        <end position="15"/>
    </location>
</feature>
<organism evidence="2 3">
    <name type="scientific">Azospirillum oleiclasticum</name>
    <dbReference type="NCBI Taxonomy" id="2735135"/>
    <lineage>
        <taxon>Bacteria</taxon>
        <taxon>Pseudomonadati</taxon>
        <taxon>Pseudomonadota</taxon>
        <taxon>Alphaproteobacteria</taxon>
        <taxon>Rhodospirillales</taxon>
        <taxon>Azospirillaceae</taxon>
        <taxon>Azospirillum</taxon>
    </lineage>
</organism>
<comment type="caution">
    <text evidence="2">The sequence shown here is derived from an EMBL/GenBank/DDBJ whole genome shotgun (WGS) entry which is preliminary data.</text>
</comment>
<reference evidence="2 3" key="1">
    <citation type="submission" date="2020-05" db="EMBL/GenBank/DDBJ databases">
        <title>Azospirillum oleiclasticum sp. nov, a nitrogen-fixing and heavy crude oil-emulsifying bacterium isolated from the crude oil of Yumen Oilfield.</title>
        <authorList>
            <person name="Wu D."/>
            <person name="Cai M."/>
            <person name="Zhang X."/>
        </authorList>
    </citation>
    <scope>NUCLEOTIDE SEQUENCE [LARGE SCALE GENOMIC DNA]</scope>
    <source>
        <strain evidence="2 3">ROY-1-1-2</strain>
    </source>
</reference>
<evidence type="ECO:0000256" key="1">
    <source>
        <dbReference type="SAM" id="MobiDB-lite"/>
    </source>
</evidence>
<gene>
    <name evidence="2" type="ORF">HND93_29815</name>
</gene>
<protein>
    <submittedName>
        <fullName evidence="2">Uncharacterized protein</fullName>
    </submittedName>
</protein>
<accession>A0ABX2TJK9</accession>
<name>A0ABX2TJK9_9PROT</name>
<dbReference type="RefSeq" id="WP_180285691.1">
    <property type="nucleotide sequence ID" value="NZ_JABFDB010000032.1"/>
</dbReference>
<sequence>MDETRRTGSRDDLPIRSDGAGARTPAVGATGLRGRADPAAGHRQRMPTLRQLAALVVNGMLTLPRNYRRGMFLDLIV</sequence>
<keyword evidence="3" id="KW-1185">Reference proteome</keyword>
<evidence type="ECO:0000313" key="2">
    <source>
        <dbReference type="EMBL" id="NYZ23920.1"/>
    </source>
</evidence>